<dbReference type="InterPro" id="IPR000601">
    <property type="entry name" value="PKD_dom"/>
</dbReference>
<evidence type="ECO:0000256" key="1">
    <source>
        <dbReference type="SAM" id="SignalP"/>
    </source>
</evidence>
<name>A0A6J4SJJ7_9ACTN</name>
<dbReference type="InterPro" id="IPR013783">
    <property type="entry name" value="Ig-like_fold"/>
</dbReference>
<keyword evidence="1" id="KW-0732">Signal</keyword>
<dbReference type="Pfam" id="PF18911">
    <property type="entry name" value="PKD_4"/>
    <property type="match status" value="1"/>
</dbReference>
<dbReference type="SUPFAM" id="SSF50952">
    <property type="entry name" value="Soluble quinoprotein glucose dehydrogenase"/>
    <property type="match status" value="1"/>
</dbReference>
<sequence>MTMRIRHTAPLLAVLATFLALAGTAHGATLPAGFEDVEVVPNVKSGTSIAFAPDGSMFYNEGGDIRMRRPGVATPVNVGRVSGFILGLATDVQFAGNRYLFVNYVTNSNATTPGNARVARFSIGANGVAGPATVILGTVSGACPNPNTTDCMPNLNTSEHDIGSVVSDPRDGTLWITNGDNAAAAFTDPLSFNAQNPDSLQGKALHVDRDGRGLPGHPFCPTVADLTRNCTKVHAVGLRNAYRMNLGPMGLPVAGDVGWNSREELNVYRAGRNYGWPCYEGTLRTPSWNARSECAPLYALEGTPNGGQPPVHEYDQTVGESIIGGPTITNPAWPAEMRNEVLFGDYVAGWLKRARFNAAGDLIAVNNFATDMKRVVEMKFGPDGDLYYLLYSGATATGAIRKIHSTGSATANRAPQAKAAASVTAGRLPLRVRFSSGGSSDPDGDQLSYAWDFGDGSRSTEANPTHTYQVKRVVTATLTVSDGRGGSNSSSVRINAGDIPPRIRLTAPSRFRAGRRVTLSATATNPDGAALRARNYSWTVRLRHQTHDHPVSDPTGRQRISFTPLIDHDADSYYIVSLTVTEASGARSVRTVRIRPQTSRLRIRSIPAGAPVTYGGSVFASPMNRLSAIGYRTTVSVPASFTVGGRTYVFDRWSNGRARQHNLVIPARNLTLTARYRQPGQSARTRARTITALRFAPATVKVGQRARIRYTMRRSGRVRLTFMRTTKGYVLGDKCRATSVAPAGTERCTLQVRSGVMKTRARAGRNTIAFRGRVGGRRLKPGRYVVVARLLDSKGRAIGERRVSLRVKR</sequence>
<evidence type="ECO:0000259" key="2">
    <source>
        <dbReference type="PROSITE" id="PS50093"/>
    </source>
</evidence>
<dbReference type="SMART" id="SM00089">
    <property type="entry name" value="PKD"/>
    <property type="match status" value="1"/>
</dbReference>
<evidence type="ECO:0000313" key="3">
    <source>
        <dbReference type="EMBL" id="CAA9495109.1"/>
    </source>
</evidence>
<dbReference type="PANTHER" id="PTHR19328">
    <property type="entry name" value="HEDGEHOG-INTERACTING PROTEIN"/>
    <property type="match status" value="1"/>
</dbReference>
<dbReference type="CDD" id="cd00146">
    <property type="entry name" value="PKD"/>
    <property type="match status" value="1"/>
</dbReference>
<reference evidence="3" key="1">
    <citation type="submission" date="2020-02" db="EMBL/GenBank/DDBJ databases">
        <authorList>
            <person name="Meier V. D."/>
        </authorList>
    </citation>
    <scope>NUCLEOTIDE SEQUENCE</scope>
    <source>
        <strain evidence="3">AVDCRST_MAG65</strain>
    </source>
</reference>
<dbReference type="Pfam" id="PF07995">
    <property type="entry name" value="GSDH"/>
    <property type="match status" value="1"/>
</dbReference>
<dbReference type="AlphaFoldDB" id="A0A6J4SJJ7"/>
<gene>
    <name evidence="3" type="ORF">AVDCRST_MAG65-2261</name>
</gene>
<dbReference type="InterPro" id="IPR022409">
    <property type="entry name" value="PKD/Chitinase_dom"/>
</dbReference>
<dbReference type="InterPro" id="IPR012938">
    <property type="entry name" value="Glc/Sorbosone_DH"/>
</dbReference>
<dbReference type="InterPro" id="IPR011042">
    <property type="entry name" value="6-blade_b-propeller_TolB-like"/>
</dbReference>
<feature type="signal peptide" evidence="1">
    <location>
        <begin position="1"/>
        <end position="27"/>
    </location>
</feature>
<protein>
    <submittedName>
        <fullName evidence="3">Cytochrome c551/c552</fullName>
    </submittedName>
</protein>
<dbReference type="EMBL" id="CADCVL010000380">
    <property type="protein sequence ID" value="CAA9495109.1"/>
    <property type="molecule type" value="Genomic_DNA"/>
</dbReference>
<dbReference type="Gene3D" id="2.60.40.10">
    <property type="entry name" value="Immunoglobulins"/>
    <property type="match status" value="2"/>
</dbReference>
<feature type="domain" description="PKD" evidence="2">
    <location>
        <begin position="415"/>
        <end position="494"/>
    </location>
</feature>
<dbReference type="InterPro" id="IPR035986">
    <property type="entry name" value="PKD_dom_sf"/>
</dbReference>
<dbReference type="SUPFAM" id="SSF49299">
    <property type="entry name" value="PKD domain"/>
    <property type="match status" value="1"/>
</dbReference>
<dbReference type="GO" id="GO:0005975">
    <property type="term" value="P:carbohydrate metabolic process"/>
    <property type="evidence" value="ECO:0007669"/>
    <property type="project" value="UniProtKB-ARBA"/>
</dbReference>
<feature type="chain" id="PRO_5026737906" evidence="1">
    <location>
        <begin position="28"/>
        <end position="809"/>
    </location>
</feature>
<dbReference type="InterPro" id="IPR011041">
    <property type="entry name" value="Quinoprot_gluc/sorb_DH_b-prop"/>
</dbReference>
<dbReference type="Gene3D" id="2.120.10.30">
    <property type="entry name" value="TolB, C-terminal domain"/>
    <property type="match status" value="1"/>
</dbReference>
<proteinExistence type="predicted"/>
<accession>A0A6J4SJJ7</accession>
<dbReference type="PANTHER" id="PTHR19328:SF13">
    <property type="entry name" value="HIPL1 PROTEIN"/>
    <property type="match status" value="1"/>
</dbReference>
<dbReference type="PROSITE" id="PS50093">
    <property type="entry name" value="PKD"/>
    <property type="match status" value="1"/>
</dbReference>
<organism evidence="3">
    <name type="scientific">uncultured Solirubrobacteraceae bacterium</name>
    <dbReference type="NCBI Taxonomy" id="1162706"/>
    <lineage>
        <taxon>Bacteria</taxon>
        <taxon>Bacillati</taxon>
        <taxon>Actinomycetota</taxon>
        <taxon>Thermoleophilia</taxon>
        <taxon>Solirubrobacterales</taxon>
        <taxon>Solirubrobacteraceae</taxon>
        <taxon>environmental samples</taxon>
    </lineage>
</organism>